<dbReference type="Proteomes" id="UP000315112">
    <property type="component" value="Unassembled WGS sequence"/>
</dbReference>
<feature type="chain" id="PRO_5044617665" evidence="13">
    <location>
        <begin position="20"/>
        <end position="729"/>
    </location>
</feature>
<evidence type="ECO:0000256" key="13">
    <source>
        <dbReference type="SAM" id="SignalP"/>
    </source>
</evidence>
<reference evidence="17" key="2">
    <citation type="submission" date="2019-07" db="EMBL/GenBank/DDBJ databases">
        <authorList>
            <person name="Whitman W."/>
            <person name="Huntemann M."/>
            <person name="Clum A."/>
            <person name="Pillay M."/>
            <person name="Palaniappan K."/>
            <person name="Varghese N."/>
            <person name="Mikhailova N."/>
            <person name="Stamatis D."/>
            <person name="Reddy T."/>
            <person name="Daum C."/>
            <person name="Shapiro N."/>
            <person name="Ivanova N."/>
            <person name="Kyrpides N."/>
            <person name="Woyke T."/>
        </authorList>
    </citation>
    <scope>NUCLEOTIDE SEQUENCE</scope>
    <source>
        <strain evidence="17">CGMCC 1.10685</strain>
    </source>
</reference>
<organism evidence="17 18">
    <name type="scientific">Pseudoduganella flava</name>
    <dbReference type="NCBI Taxonomy" id="871742"/>
    <lineage>
        <taxon>Bacteria</taxon>
        <taxon>Pseudomonadati</taxon>
        <taxon>Pseudomonadota</taxon>
        <taxon>Betaproteobacteria</taxon>
        <taxon>Burkholderiales</taxon>
        <taxon>Oxalobacteraceae</taxon>
        <taxon>Telluria group</taxon>
        <taxon>Pseudoduganella</taxon>
    </lineage>
</organism>
<reference evidence="16 19" key="3">
    <citation type="submission" date="2019-12" db="EMBL/GenBank/DDBJ databases">
        <title>Draft Genome Sequences of Six Type Strains of the Genus Massilia.</title>
        <authorList>
            <person name="Miess H."/>
            <person name="Frediansyah A."/>
            <person name="Goeker M."/>
            <person name="Gross H."/>
        </authorList>
    </citation>
    <scope>NUCLEOTIDE SEQUENCE [LARGE SCALE GENOMIC DNA]</scope>
    <source>
        <strain evidence="16 19">DSM 26639</strain>
    </source>
</reference>
<evidence type="ECO:0000256" key="8">
    <source>
        <dbReference type="ARBA" id="ARBA00023136"/>
    </source>
</evidence>
<dbReference type="SUPFAM" id="SSF56935">
    <property type="entry name" value="Porins"/>
    <property type="match status" value="1"/>
</dbReference>
<dbReference type="Gene3D" id="2.170.130.10">
    <property type="entry name" value="TonB-dependent receptor, plug domain"/>
    <property type="match status" value="1"/>
</dbReference>
<evidence type="ECO:0000256" key="2">
    <source>
        <dbReference type="ARBA" id="ARBA00009810"/>
    </source>
</evidence>
<dbReference type="Pfam" id="PF07715">
    <property type="entry name" value="Plug"/>
    <property type="match status" value="1"/>
</dbReference>
<dbReference type="InterPro" id="IPR000531">
    <property type="entry name" value="Beta-barrel_TonB"/>
</dbReference>
<evidence type="ECO:0000313" key="19">
    <source>
        <dbReference type="Proteomes" id="UP000437862"/>
    </source>
</evidence>
<dbReference type="Pfam" id="PF00593">
    <property type="entry name" value="TonB_dep_Rec_b-barrel"/>
    <property type="match status" value="1"/>
</dbReference>
<keyword evidence="4 11" id="KW-1134">Transmembrane beta strand</keyword>
<evidence type="ECO:0000256" key="6">
    <source>
        <dbReference type="ARBA" id="ARBA00022729"/>
    </source>
</evidence>
<dbReference type="AlphaFoldDB" id="A0A562PDG0"/>
<keyword evidence="8 11" id="KW-0472">Membrane</keyword>
<comment type="subcellular location">
    <subcellularLocation>
        <location evidence="1 11">Cell outer membrane</location>
        <topology evidence="1 11">Multi-pass membrane protein</topology>
    </subcellularLocation>
</comment>
<proteinExistence type="inferred from homology"/>
<keyword evidence="7 12" id="KW-0798">TonB box</keyword>
<dbReference type="InterPro" id="IPR012910">
    <property type="entry name" value="Plug_dom"/>
</dbReference>
<dbReference type="PROSITE" id="PS52016">
    <property type="entry name" value="TONB_DEPENDENT_REC_3"/>
    <property type="match status" value="1"/>
</dbReference>
<keyword evidence="5 11" id="KW-0812">Transmembrane</keyword>
<dbReference type="InterPro" id="IPR037066">
    <property type="entry name" value="Plug_dom_sf"/>
</dbReference>
<keyword evidence="9 17" id="KW-0675">Receptor</keyword>
<feature type="domain" description="TonB-dependent receptor plug" evidence="15">
    <location>
        <begin position="62"/>
        <end position="156"/>
    </location>
</feature>
<keyword evidence="3 11" id="KW-0813">Transport</keyword>
<keyword evidence="19" id="KW-1185">Reference proteome</keyword>
<reference evidence="17 18" key="1">
    <citation type="journal article" date="2015" name="Stand. Genomic Sci.">
        <title>Genomic Encyclopedia of Bacterial and Archaeal Type Strains, Phase III: the genomes of soil and plant-associated and newly described type strains.</title>
        <authorList>
            <person name="Whitman W.B."/>
            <person name="Woyke T."/>
            <person name="Klenk H.P."/>
            <person name="Zhou Y."/>
            <person name="Lilburn T.G."/>
            <person name="Beck B.J."/>
            <person name="De Vos P."/>
            <person name="Vandamme P."/>
            <person name="Eisen J.A."/>
            <person name="Garrity G."/>
            <person name="Hugenholtz P."/>
            <person name="Kyrpides N.C."/>
        </authorList>
    </citation>
    <scope>NUCLEOTIDE SEQUENCE [LARGE SCALE GENOMIC DNA]</scope>
    <source>
        <strain evidence="17 18">CGMCC 1.10685</strain>
    </source>
</reference>
<dbReference type="InterPro" id="IPR036942">
    <property type="entry name" value="Beta-barrel_TonB_sf"/>
</dbReference>
<evidence type="ECO:0000256" key="11">
    <source>
        <dbReference type="PROSITE-ProRule" id="PRU01360"/>
    </source>
</evidence>
<evidence type="ECO:0000256" key="12">
    <source>
        <dbReference type="RuleBase" id="RU003357"/>
    </source>
</evidence>
<evidence type="ECO:0000256" key="5">
    <source>
        <dbReference type="ARBA" id="ARBA00022692"/>
    </source>
</evidence>
<dbReference type="GO" id="GO:0009279">
    <property type="term" value="C:cell outer membrane"/>
    <property type="evidence" value="ECO:0007669"/>
    <property type="project" value="UniProtKB-SubCell"/>
</dbReference>
<dbReference type="GO" id="GO:0015344">
    <property type="term" value="F:siderophore uptake transmembrane transporter activity"/>
    <property type="evidence" value="ECO:0007669"/>
    <property type="project" value="TreeGrafter"/>
</dbReference>
<evidence type="ECO:0000313" key="18">
    <source>
        <dbReference type="Proteomes" id="UP000315112"/>
    </source>
</evidence>
<keyword evidence="10 11" id="KW-0998">Cell outer membrane</keyword>
<evidence type="ECO:0000256" key="9">
    <source>
        <dbReference type="ARBA" id="ARBA00023170"/>
    </source>
</evidence>
<evidence type="ECO:0000256" key="10">
    <source>
        <dbReference type="ARBA" id="ARBA00023237"/>
    </source>
</evidence>
<accession>A0A562PDG0</accession>
<dbReference type="PANTHER" id="PTHR30069">
    <property type="entry name" value="TONB-DEPENDENT OUTER MEMBRANE RECEPTOR"/>
    <property type="match status" value="1"/>
</dbReference>
<dbReference type="Proteomes" id="UP000437862">
    <property type="component" value="Chromosome"/>
</dbReference>
<dbReference type="GO" id="GO:0044718">
    <property type="term" value="P:siderophore transmembrane transport"/>
    <property type="evidence" value="ECO:0007669"/>
    <property type="project" value="TreeGrafter"/>
</dbReference>
<comment type="similarity">
    <text evidence="2 11 12">Belongs to the TonB-dependent receptor family.</text>
</comment>
<dbReference type="Gene3D" id="2.40.170.20">
    <property type="entry name" value="TonB-dependent receptor, beta-barrel domain"/>
    <property type="match status" value="1"/>
</dbReference>
<evidence type="ECO:0000256" key="3">
    <source>
        <dbReference type="ARBA" id="ARBA00022448"/>
    </source>
</evidence>
<evidence type="ECO:0000259" key="15">
    <source>
        <dbReference type="Pfam" id="PF07715"/>
    </source>
</evidence>
<evidence type="ECO:0000256" key="1">
    <source>
        <dbReference type="ARBA" id="ARBA00004571"/>
    </source>
</evidence>
<dbReference type="EMBL" id="VLKW01000014">
    <property type="protein sequence ID" value="TWI42542.1"/>
    <property type="molecule type" value="Genomic_DNA"/>
</dbReference>
<evidence type="ECO:0000313" key="16">
    <source>
        <dbReference type="EMBL" id="QGZ42090.1"/>
    </source>
</evidence>
<evidence type="ECO:0000256" key="4">
    <source>
        <dbReference type="ARBA" id="ARBA00022452"/>
    </source>
</evidence>
<evidence type="ECO:0000313" key="17">
    <source>
        <dbReference type="EMBL" id="TWI42542.1"/>
    </source>
</evidence>
<evidence type="ECO:0000256" key="7">
    <source>
        <dbReference type="ARBA" id="ARBA00023077"/>
    </source>
</evidence>
<protein>
    <submittedName>
        <fullName evidence="16">Outer membrane beta-barrel protein</fullName>
    </submittedName>
    <submittedName>
        <fullName evidence="17">Outer membrane receptor for ferrienterochelin and colicin</fullName>
    </submittedName>
</protein>
<name>A0A562PDG0_9BURK</name>
<feature type="domain" description="TonB-dependent receptor-like beta-barrel" evidence="14">
    <location>
        <begin position="322"/>
        <end position="688"/>
    </location>
</feature>
<dbReference type="PANTHER" id="PTHR30069:SF29">
    <property type="entry name" value="HEMOGLOBIN AND HEMOGLOBIN-HAPTOGLOBIN-BINDING PROTEIN 1-RELATED"/>
    <property type="match status" value="1"/>
</dbReference>
<dbReference type="EMBL" id="CP046904">
    <property type="protein sequence ID" value="QGZ42090.1"/>
    <property type="molecule type" value="Genomic_DNA"/>
</dbReference>
<keyword evidence="6 13" id="KW-0732">Signal</keyword>
<evidence type="ECO:0000259" key="14">
    <source>
        <dbReference type="Pfam" id="PF00593"/>
    </source>
</evidence>
<dbReference type="InterPro" id="IPR039426">
    <property type="entry name" value="TonB-dep_rcpt-like"/>
</dbReference>
<sequence length="729" mass="81731">MYYRLTPISLLAFCAAAFAQPAQQTAPVTATVQENPAKEKPAQEKPIAKVEIKGSADDYDPRRDDTASKTVILNAEIMKYGDTNVFDILKRAPGVTVIGNSIRMRGLGGNYTQILVNGERPPPGFSLDNLPPEQIEKIEVIRAGTAEHSMQAIAGTINIVLKKVVAKRQRDLRINGSRSDRNSGLFVNGTLADRDGDLSWFLNGALGRFRYDTPGTGRDQFTDPFGAVTKLRDSERYSSGSNSYVGLGPRLNWKLPDDGQLNFTGYLNAMRGDGAYGSHYDYRLGSFNATDYADYAADNDIHWRSAYGELNWITKLGGGKLDAKFTGSWRESKRGVRSLSTTADRSVVYRRDENMDEHNTAWSSSGKYTRTVFDDHALAAGWEYNRQRNDEEVTRIEGRIGVERPMRERFEPVVSRFAAYGQDEWNITKQWSIYLGARWEGIRTDSAGTGLSMTRSTSHVLSPVAQTLYKFPDKSGRQLRAALTRTYKAPTLQQLTARRYYAEENSRFSPDNGGNPDLKPELANGIDLTYEHFWAPGAVFSVGTSQRRIRDYIRSLLHQEADGTWIWQPINSGRATVRTFDVDVKFPLKALMKDAPAIDLRANFNRNWSTVDNVPGPHNVLSEQVPLTATLGIDYKGPTHSAGASLAFRGGGEQRVSVEQYRQQFRRRDLEAYWLYKFSARHQLRVTASNILGDDNPSYSRYVDAAGSNENWGYTPDSARLSVNLELKF</sequence>
<feature type="signal peptide" evidence="13">
    <location>
        <begin position="1"/>
        <end position="19"/>
    </location>
</feature>
<gene>
    <name evidence="16" type="ORF">GO485_25625</name>
    <name evidence="17" type="ORF">IP92_05520</name>
</gene>